<gene>
    <name evidence="1" type="ORF">DERYTH_LOCUS4274</name>
</gene>
<protein>
    <submittedName>
        <fullName evidence="1">22641_t:CDS:1</fullName>
    </submittedName>
</protein>
<sequence length="93" mass="11008">MDRKVEIFGPRSGNNLVEIGENDEACKQKVEAIRCMADHLEQELATNNFNHITHVTNNMNRLFTMLNDIETVQNRRRYNLMWRGSTPWILYLQ</sequence>
<evidence type="ECO:0000313" key="1">
    <source>
        <dbReference type="EMBL" id="CAG8529510.1"/>
    </source>
</evidence>
<proteinExistence type="predicted"/>
<reference evidence="1" key="1">
    <citation type="submission" date="2021-06" db="EMBL/GenBank/DDBJ databases">
        <authorList>
            <person name="Kallberg Y."/>
            <person name="Tangrot J."/>
            <person name="Rosling A."/>
        </authorList>
    </citation>
    <scope>NUCLEOTIDE SEQUENCE</scope>
    <source>
        <strain evidence="1">MA453B</strain>
    </source>
</reference>
<dbReference type="OrthoDB" id="2399536at2759"/>
<accession>A0A9N9AGE3</accession>
<comment type="caution">
    <text evidence="1">The sequence shown here is derived from an EMBL/GenBank/DDBJ whole genome shotgun (WGS) entry which is preliminary data.</text>
</comment>
<keyword evidence="2" id="KW-1185">Reference proteome</keyword>
<dbReference type="AlphaFoldDB" id="A0A9N9AGE3"/>
<dbReference type="EMBL" id="CAJVPY010001617">
    <property type="protein sequence ID" value="CAG8529510.1"/>
    <property type="molecule type" value="Genomic_DNA"/>
</dbReference>
<name>A0A9N9AGE3_9GLOM</name>
<dbReference type="Proteomes" id="UP000789405">
    <property type="component" value="Unassembled WGS sequence"/>
</dbReference>
<evidence type="ECO:0000313" key="2">
    <source>
        <dbReference type="Proteomes" id="UP000789405"/>
    </source>
</evidence>
<organism evidence="1 2">
    <name type="scientific">Dentiscutata erythropus</name>
    <dbReference type="NCBI Taxonomy" id="1348616"/>
    <lineage>
        <taxon>Eukaryota</taxon>
        <taxon>Fungi</taxon>
        <taxon>Fungi incertae sedis</taxon>
        <taxon>Mucoromycota</taxon>
        <taxon>Glomeromycotina</taxon>
        <taxon>Glomeromycetes</taxon>
        <taxon>Diversisporales</taxon>
        <taxon>Gigasporaceae</taxon>
        <taxon>Dentiscutata</taxon>
    </lineage>
</organism>